<evidence type="ECO:0000256" key="5">
    <source>
        <dbReference type="ARBA" id="ARBA00023004"/>
    </source>
</evidence>
<proteinExistence type="inferred from homology"/>
<dbReference type="AlphaFoldDB" id="A0A1J9PMN6"/>
<sequence length="470" mass="53232">MRGNRTIHKAHQKYGPIVRLGPSEISINCVDGGIRTVYAGGFEKHQWYPRVFGAYGTLSMFSIVGTKPHSVRKRMMSNVYSKSYLQASPHMAAISHAIIYRRLLPILQLNARSQSSLEVHELNNSMAMDFVSAYIFGLASGTNFLEDILTAREWFRVYQSRKPFEFFYQEMPKVTALAKMLKVPLIPKWCDKANRDMEDWGLEMVDDAEKFLASTDPACEPVVYKQVKQSMLKLLVKDGLEASNRALKQQRLELACEMYDHLTAGHETSAVALTYLYWELSKNPALQIELRKELQTLSPKITAQSVPETLTELPHPKIIDALPLLNAIVMETLRLHAPIPGIQSRTTPSPSTTLAGYDNIPPKTRVNAQAYSLHQNPYVFPNPESFIPHRWIKPKDSVDLENMRRWFWAFGSGGRMCIGSNLALQEIKLVAAAIYSNFTSKIVHDDGIEAIDAYTVRPSSNKLVLKFERV</sequence>
<comment type="cofactor">
    <cofactor evidence="1 6">
        <name>heme</name>
        <dbReference type="ChEBI" id="CHEBI:30413"/>
    </cofactor>
</comment>
<dbReference type="GO" id="GO:0004497">
    <property type="term" value="F:monooxygenase activity"/>
    <property type="evidence" value="ECO:0007669"/>
    <property type="project" value="UniProtKB-KW"/>
</dbReference>
<dbReference type="PRINTS" id="PR00463">
    <property type="entry name" value="EP450I"/>
</dbReference>
<keyword evidence="3 6" id="KW-0479">Metal-binding</keyword>
<name>A0A1J9PMN6_9EURO</name>
<dbReference type="EMBL" id="LGRN01000078">
    <property type="protein sequence ID" value="OJD17138.1"/>
    <property type="molecule type" value="Genomic_DNA"/>
</dbReference>
<evidence type="ECO:0000313" key="8">
    <source>
        <dbReference type="EMBL" id="OJD17138.1"/>
    </source>
</evidence>
<dbReference type="Proteomes" id="UP000182235">
    <property type="component" value="Unassembled WGS sequence"/>
</dbReference>
<comment type="similarity">
    <text evidence="2 7">Belongs to the cytochrome P450 family.</text>
</comment>
<evidence type="ECO:0000256" key="4">
    <source>
        <dbReference type="ARBA" id="ARBA00023002"/>
    </source>
</evidence>
<dbReference type="FunFam" id="1.10.630.10:FF:000115">
    <property type="entry name" value="Cytochrome P450 monooxygenase, putative"/>
    <property type="match status" value="1"/>
</dbReference>
<dbReference type="GO" id="GO:0016705">
    <property type="term" value="F:oxidoreductase activity, acting on paired donors, with incorporation or reduction of molecular oxygen"/>
    <property type="evidence" value="ECO:0007669"/>
    <property type="project" value="InterPro"/>
</dbReference>
<dbReference type="InterPro" id="IPR001128">
    <property type="entry name" value="Cyt_P450"/>
</dbReference>
<keyword evidence="6 7" id="KW-0349">Heme</keyword>
<dbReference type="PROSITE" id="PS00086">
    <property type="entry name" value="CYTOCHROME_P450"/>
    <property type="match status" value="1"/>
</dbReference>
<reference evidence="8 9" key="1">
    <citation type="submission" date="2015-07" db="EMBL/GenBank/DDBJ databases">
        <title>Emmonsia species relationships and genome sequence.</title>
        <authorList>
            <consortium name="The Broad Institute Genomics Platform"/>
            <person name="Cuomo C.A."/>
            <person name="Munoz J.F."/>
            <person name="Imamovic A."/>
            <person name="Priest M.E."/>
            <person name="Young S."/>
            <person name="Clay O.K."/>
            <person name="McEwen J.G."/>
        </authorList>
    </citation>
    <scope>NUCLEOTIDE SEQUENCE [LARGE SCALE GENOMIC DNA]</scope>
    <source>
        <strain evidence="8 9">UAMH 9510</strain>
    </source>
</reference>
<comment type="caution">
    <text evidence="8">The sequence shown here is derived from an EMBL/GenBank/DDBJ whole genome shotgun (WGS) entry which is preliminary data.</text>
</comment>
<protein>
    <recommendedName>
        <fullName evidence="10">Unspecific monooxygenase</fullName>
    </recommendedName>
</protein>
<dbReference type="STRING" id="1447872.A0A1J9PMN6"/>
<dbReference type="OrthoDB" id="1470350at2759"/>
<dbReference type="InterPro" id="IPR002401">
    <property type="entry name" value="Cyt_P450_E_grp-I"/>
</dbReference>
<dbReference type="Gene3D" id="1.10.630.10">
    <property type="entry name" value="Cytochrome P450"/>
    <property type="match status" value="1"/>
</dbReference>
<dbReference type="InterPro" id="IPR017972">
    <property type="entry name" value="Cyt_P450_CS"/>
</dbReference>
<accession>A0A1J9PMN6</accession>
<evidence type="ECO:0008006" key="10">
    <source>
        <dbReference type="Google" id="ProtNLM"/>
    </source>
</evidence>
<evidence type="ECO:0000256" key="2">
    <source>
        <dbReference type="ARBA" id="ARBA00010617"/>
    </source>
</evidence>
<evidence type="ECO:0000313" key="9">
    <source>
        <dbReference type="Proteomes" id="UP000182235"/>
    </source>
</evidence>
<organism evidence="8 9">
    <name type="scientific">Emergomyces pasteurianus Ep9510</name>
    <dbReference type="NCBI Taxonomy" id="1447872"/>
    <lineage>
        <taxon>Eukaryota</taxon>
        <taxon>Fungi</taxon>
        <taxon>Dikarya</taxon>
        <taxon>Ascomycota</taxon>
        <taxon>Pezizomycotina</taxon>
        <taxon>Eurotiomycetes</taxon>
        <taxon>Eurotiomycetidae</taxon>
        <taxon>Onygenales</taxon>
        <taxon>Ajellomycetaceae</taxon>
        <taxon>Emergomyces</taxon>
    </lineage>
</organism>
<dbReference type="CDD" id="cd11059">
    <property type="entry name" value="CYP_fungal"/>
    <property type="match status" value="1"/>
</dbReference>
<dbReference type="PANTHER" id="PTHR24305:SF166">
    <property type="entry name" value="CYTOCHROME P450 12A4, MITOCHONDRIAL-RELATED"/>
    <property type="match status" value="1"/>
</dbReference>
<keyword evidence="7" id="KW-0503">Monooxygenase</keyword>
<evidence type="ECO:0000256" key="6">
    <source>
        <dbReference type="PIRSR" id="PIRSR602401-1"/>
    </source>
</evidence>
<gene>
    <name evidence="8" type="ORF">AJ78_02732</name>
</gene>
<dbReference type="InterPro" id="IPR050121">
    <property type="entry name" value="Cytochrome_P450_monoxygenase"/>
</dbReference>
<keyword evidence="4 7" id="KW-0560">Oxidoreductase</keyword>
<dbReference type="InterPro" id="IPR036396">
    <property type="entry name" value="Cyt_P450_sf"/>
</dbReference>
<evidence type="ECO:0000256" key="1">
    <source>
        <dbReference type="ARBA" id="ARBA00001971"/>
    </source>
</evidence>
<dbReference type="GO" id="GO:0020037">
    <property type="term" value="F:heme binding"/>
    <property type="evidence" value="ECO:0007669"/>
    <property type="project" value="InterPro"/>
</dbReference>
<keyword evidence="9" id="KW-1185">Reference proteome</keyword>
<dbReference type="PRINTS" id="PR00385">
    <property type="entry name" value="P450"/>
</dbReference>
<evidence type="ECO:0000256" key="3">
    <source>
        <dbReference type="ARBA" id="ARBA00022723"/>
    </source>
</evidence>
<dbReference type="SUPFAM" id="SSF48264">
    <property type="entry name" value="Cytochrome P450"/>
    <property type="match status" value="1"/>
</dbReference>
<dbReference type="VEuPathDB" id="FungiDB:AJ78_02732"/>
<evidence type="ECO:0000256" key="7">
    <source>
        <dbReference type="RuleBase" id="RU000461"/>
    </source>
</evidence>
<feature type="binding site" description="axial binding residue" evidence="6">
    <location>
        <position position="417"/>
    </location>
    <ligand>
        <name>heme</name>
        <dbReference type="ChEBI" id="CHEBI:30413"/>
    </ligand>
    <ligandPart>
        <name>Fe</name>
        <dbReference type="ChEBI" id="CHEBI:18248"/>
    </ligandPart>
</feature>
<dbReference type="Pfam" id="PF00067">
    <property type="entry name" value="p450"/>
    <property type="match status" value="1"/>
</dbReference>
<dbReference type="GO" id="GO:0005506">
    <property type="term" value="F:iron ion binding"/>
    <property type="evidence" value="ECO:0007669"/>
    <property type="project" value="InterPro"/>
</dbReference>
<keyword evidence="5 6" id="KW-0408">Iron</keyword>
<dbReference type="PANTHER" id="PTHR24305">
    <property type="entry name" value="CYTOCHROME P450"/>
    <property type="match status" value="1"/>
</dbReference>